<keyword evidence="9" id="KW-0804">Transcription</keyword>
<dbReference type="GO" id="GO:0008270">
    <property type="term" value="F:zinc ion binding"/>
    <property type="evidence" value="ECO:0007669"/>
    <property type="project" value="UniProtKB-KW"/>
</dbReference>
<dbReference type="GO" id="GO:0000981">
    <property type="term" value="F:DNA-binding transcription factor activity, RNA polymerase II-specific"/>
    <property type="evidence" value="ECO:0007669"/>
    <property type="project" value="TreeGrafter"/>
</dbReference>
<dbReference type="InterPro" id="IPR036236">
    <property type="entry name" value="Znf_C2H2_sf"/>
</dbReference>
<dbReference type="FunFam" id="3.30.160.60:FF:000946">
    <property type="entry name" value="Zinc finger protein 438"/>
    <property type="match status" value="1"/>
</dbReference>
<dbReference type="AlphaFoldDB" id="A0A8B9V6N0"/>
<feature type="compositionally biased region" description="Basic and acidic residues" evidence="13">
    <location>
        <begin position="234"/>
        <end position="250"/>
    </location>
</feature>
<evidence type="ECO:0000256" key="1">
    <source>
        <dbReference type="ARBA" id="ARBA00004123"/>
    </source>
</evidence>
<evidence type="ECO:0000256" key="3">
    <source>
        <dbReference type="ARBA" id="ARBA00022723"/>
    </source>
</evidence>
<dbReference type="PROSITE" id="PS00028">
    <property type="entry name" value="ZINC_FINGER_C2H2_1"/>
    <property type="match status" value="3"/>
</dbReference>
<evidence type="ECO:0000256" key="10">
    <source>
        <dbReference type="ARBA" id="ARBA00023242"/>
    </source>
</evidence>
<dbReference type="Proteomes" id="UP000694549">
    <property type="component" value="Unplaced"/>
</dbReference>
<comment type="subcellular location">
    <subcellularLocation>
        <location evidence="1">Nucleus</location>
    </subcellularLocation>
</comment>
<sequence>SINTKRKTSYFRRAPDDLLAFQSKRRKCIVNKFREGRERVKADLQPPEDKKAEAVKRYRSIRPKPVVVVQAIAPLTSAAIIEAKSPDCLGQDLVLSSSLASKYLSYKHNDTPSVKSIDLGRNAYSAVPKPWHKCQVCNHHFQFKHHLQDHMNTHTNKRPYSCRICRKAYIHSGSLSTHMKLHHNEGKPKKLVCCEFCAKVFGHAKVYFGHLREVHRVVISTEPSSSEQQLQDALRSRDTNIKEAEEATER</sequence>
<accession>A0A8B9V6N0</accession>
<keyword evidence="7" id="KW-0805">Transcription regulation</keyword>
<reference evidence="15" key="2">
    <citation type="submission" date="2025-09" db="UniProtKB">
        <authorList>
            <consortium name="Ensembl"/>
        </authorList>
    </citation>
    <scope>IDENTIFICATION</scope>
</reference>
<dbReference type="PANTHER" id="PTHR24408:SF23">
    <property type="entry name" value="ZINC FINGER PROTEIN 438"/>
    <property type="match status" value="1"/>
</dbReference>
<organism evidence="15 16">
    <name type="scientific">Anas zonorhyncha</name>
    <name type="common">Eastern spot-billed duck</name>
    <dbReference type="NCBI Taxonomy" id="75864"/>
    <lineage>
        <taxon>Eukaryota</taxon>
        <taxon>Metazoa</taxon>
        <taxon>Chordata</taxon>
        <taxon>Craniata</taxon>
        <taxon>Vertebrata</taxon>
        <taxon>Euteleostomi</taxon>
        <taxon>Archelosauria</taxon>
        <taxon>Archosauria</taxon>
        <taxon>Dinosauria</taxon>
        <taxon>Saurischia</taxon>
        <taxon>Theropoda</taxon>
        <taxon>Coelurosauria</taxon>
        <taxon>Aves</taxon>
        <taxon>Neognathae</taxon>
        <taxon>Galloanserae</taxon>
        <taxon>Anseriformes</taxon>
        <taxon>Anatidae</taxon>
        <taxon>Anatinae</taxon>
        <taxon>Anas</taxon>
    </lineage>
</organism>
<evidence type="ECO:0000256" key="13">
    <source>
        <dbReference type="SAM" id="MobiDB-lite"/>
    </source>
</evidence>
<evidence type="ECO:0000256" key="9">
    <source>
        <dbReference type="ARBA" id="ARBA00023163"/>
    </source>
</evidence>
<evidence type="ECO:0000313" key="15">
    <source>
        <dbReference type="Ensembl" id="ENSAZOP00000017242.1"/>
    </source>
</evidence>
<dbReference type="GO" id="GO:0043565">
    <property type="term" value="F:sequence-specific DNA binding"/>
    <property type="evidence" value="ECO:0007669"/>
    <property type="project" value="TreeGrafter"/>
</dbReference>
<protein>
    <recommendedName>
        <fullName evidence="11">Zinc finger protein 438</fullName>
    </recommendedName>
</protein>
<feature type="domain" description="C2H2-type" evidence="14">
    <location>
        <begin position="160"/>
        <end position="188"/>
    </location>
</feature>
<evidence type="ECO:0000256" key="7">
    <source>
        <dbReference type="ARBA" id="ARBA00023015"/>
    </source>
</evidence>
<evidence type="ECO:0000259" key="14">
    <source>
        <dbReference type="PROSITE" id="PS50157"/>
    </source>
</evidence>
<dbReference type="Gene3D" id="3.30.160.60">
    <property type="entry name" value="Classic Zinc Finger"/>
    <property type="match status" value="2"/>
</dbReference>
<evidence type="ECO:0000256" key="5">
    <source>
        <dbReference type="ARBA" id="ARBA00022771"/>
    </source>
</evidence>
<dbReference type="InterPro" id="IPR013087">
    <property type="entry name" value="Znf_C2H2_type"/>
</dbReference>
<keyword evidence="4" id="KW-0677">Repeat</keyword>
<keyword evidence="2" id="KW-0678">Repressor</keyword>
<evidence type="ECO:0000256" key="4">
    <source>
        <dbReference type="ARBA" id="ARBA00022737"/>
    </source>
</evidence>
<keyword evidence="3" id="KW-0479">Metal-binding</keyword>
<evidence type="ECO:0000256" key="12">
    <source>
        <dbReference type="PROSITE-ProRule" id="PRU00042"/>
    </source>
</evidence>
<keyword evidence="8" id="KW-0238">DNA-binding</keyword>
<keyword evidence="6" id="KW-0862">Zinc</keyword>
<evidence type="ECO:0000256" key="2">
    <source>
        <dbReference type="ARBA" id="ARBA00022491"/>
    </source>
</evidence>
<feature type="domain" description="C2H2-type" evidence="14">
    <location>
        <begin position="132"/>
        <end position="159"/>
    </location>
</feature>
<keyword evidence="16" id="KW-1185">Reference proteome</keyword>
<evidence type="ECO:0000256" key="11">
    <source>
        <dbReference type="ARBA" id="ARBA00067846"/>
    </source>
</evidence>
<proteinExistence type="predicted"/>
<evidence type="ECO:0000256" key="6">
    <source>
        <dbReference type="ARBA" id="ARBA00022833"/>
    </source>
</evidence>
<dbReference type="PANTHER" id="PTHR24408">
    <property type="entry name" value="ZINC FINGER PROTEIN"/>
    <property type="match status" value="1"/>
</dbReference>
<dbReference type="PROSITE" id="PS50157">
    <property type="entry name" value="ZINC_FINGER_C2H2_2"/>
    <property type="match status" value="2"/>
</dbReference>
<feature type="region of interest" description="Disordered" evidence="13">
    <location>
        <begin position="225"/>
        <end position="250"/>
    </location>
</feature>
<dbReference type="SUPFAM" id="SSF57667">
    <property type="entry name" value="beta-beta-alpha zinc fingers"/>
    <property type="match status" value="1"/>
</dbReference>
<evidence type="ECO:0000256" key="8">
    <source>
        <dbReference type="ARBA" id="ARBA00023125"/>
    </source>
</evidence>
<dbReference type="SMART" id="SM00355">
    <property type="entry name" value="ZnF_C2H2"/>
    <property type="match status" value="3"/>
</dbReference>
<reference evidence="15" key="1">
    <citation type="submission" date="2025-08" db="UniProtKB">
        <authorList>
            <consortium name="Ensembl"/>
        </authorList>
    </citation>
    <scope>IDENTIFICATION</scope>
</reference>
<dbReference type="GO" id="GO:0005634">
    <property type="term" value="C:nucleus"/>
    <property type="evidence" value="ECO:0007669"/>
    <property type="project" value="UniProtKB-SubCell"/>
</dbReference>
<keyword evidence="10" id="KW-0539">Nucleus</keyword>
<dbReference type="Ensembl" id="ENSAZOT00000018536.1">
    <property type="protein sequence ID" value="ENSAZOP00000017242.1"/>
    <property type="gene ID" value="ENSAZOG00000011230.1"/>
</dbReference>
<name>A0A8B9V6N0_9AVES</name>
<evidence type="ECO:0000313" key="16">
    <source>
        <dbReference type="Proteomes" id="UP000694549"/>
    </source>
</evidence>
<keyword evidence="5 12" id="KW-0863">Zinc-finger</keyword>
<dbReference type="FunFam" id="3.30.160.60:FF:003312">
    <property type="entry name" value="Zinc finger protein 438"/>
    <property type="match status" value="1"/>
</dbReference>